<sequence>MTLNLTPSEAEAKITQVDEAMGNLRTLAGKILDSTETMTSGSWLGGRAQIFRGIMTQHADDFNYVIGQLTQVAEKGKGDIRTLVSHDTD</sequence>
<dbReference type="STRING" id="1776.BHQ18_02955"/>
<accession>A0A1E3RPL0</accession>
<dbReference type="AlphaFoldDB" id="A0A1E3RPL0"/>
<dbReference type="SUPFAM" id="SSF140453">
    <property type="entry name" value="EsxAB dimer-like"/>
    <property type="match status" value="1"/>
</dbReference>
<gene>
    <name evidence="1" type="ORF">BHQ18_02955</name>
</gene>
<dbReference type="InterPro" id="IPR036689">
    <property type="entry name" value="ESAT-6-like_sf"/>
</dbReference>
<dbReference type="RefSeq" id="WP_069412092.1">
    <property type="nucleotide sequence ID" value="NZ_JACKUL010000036.1"/>
</dbReference>
<evidence type="ECO:0008006" key="3">
    <source>
        <dbReference type="Google" id="ProtNLM"/>
    </source>
</evidence>
<dbReference type="EMBL" id="MIHA01000002">
    <property type="protein sequence ID" value="ODQ91835.1"/>
    <property type="molecule type" value="Genomic_DNA"/>
</dbReference>
<name>A0A1E3RPL0_MYCFV</name>
<dbReference type="OrthoDB" id="4731134at2"/>
<proteinExistence type="predicted"/>
<evidence type="ECO:0000313" key="2">
    <source>
        <dbReference type="Proteomes" id="UP000094053"/>
    </source>
</evidence>
<keyword evidence="2" id="KW-1185">Reference proteome</keyword>
<comment type="caution">
    <text evidence="1">The sequence shown here is derived from an EMBL/GenBank/DDBJ whole genome shotgun (WGS) entry which is preliminary data.</text>
</comment>
<dbReference type="Proteomes" id="UP000094053">
    <property type="component" value="Unassembled WGS sequence"/>
</dbReference>
<evidence type="ECO:0000313" key="1">
    <source>
        <dbReference type="EMBL" id="ODQ91835.1"/>
    </source>
</evidence>
<reference evidence="2" key="1">
    <citation type="submission" date="2016-09" db="EMBL/GenBank/DDBJ databases">
        <authorList>
            <person name="Greninger A.L."/>
            <person name="Jerome K.R."/>
            <person name="Mcnair B."/>
            <person name="Wallis C."/>
            <person name="Fang F."/>
        </authorList>
    </citation>
    <scope>NUCLEOTIDE SEQUENCE [LARGE SCALE GENOMIC DNA]</scope>
    <source>
        <strain evidence="2">M6</strain>
    </source>
</reference>
<protein>
    <recommendedName>
        <fullName evidence="3">WXG100 family type VII secretion target</fullName>
    </recommendedName>
</protein>
<organism evidence="1 2">
    <name type="scientific">Mycolicibacterium flavescens</name>
    <name type="common">Mycobacterium flavescens</name>
    <dbReference type="NCBI Taxonomy" id="1776"/>
    <lineage>
        <taxon>Bacteria</taxon>
        <taxon>Bacillati</taxon>
        <taxon>Actinomycetota</taxon>
        <taxon>Actinomycetes</taxon>
        <taxon>Mycobacteriales</taxon>
        <taxon>Mycobacteriaceae</taxon>
        <taxon>Mycolicibacterium</taxon>
    </lineage>
</organism>
<dbReference type="Gene3D" id="1.10.287.1060">
    <property type="entry name" value="ESAT-6-like"/>
    <property type="match status" value="1"/>
</dbReference>